<evidence type="ECO:0000313" key="2">
    <source>
        <dbReference type="EMBL" id="CAH0112353.1"/>
    </source>
</evidence>
<comment type="caution">
    <text evidence="2">The sequence shown here is derived from an EMBL/GenBank/DDBJ whole genome shotgun (WGS) entry which is preliminary data.</text>
</comment>
<dbReference type="SUPFAM" id="SSF51905">
    <property type="entry name" value="FAD/NAD(P)-binding domain"/>
    <property type="match status" value="1"/>
</dbReference>
<gene>
    <name evidence="2" type="ORF">DGAL_LOCUS16068</name>
</gene>
<dbReference type="InterPro" id="IPR036188">
    <property type="entry name" value="FAD/NAD-bd_sf"/>
</dbReference>
<dbReference type="GO" id="GO:0016491">
    <property type="term" value="F:oxidoreductase activity"/>
    <property type="evidence" value="ECO:0007669"/>
    <property type="project" value="InterPro"/>
</dbReference>
<evidence type="ECO:0000259" key="1">
    <source>
        <dbReference type="Pfam" id="PF07992"/>
    </source>
</evidence>
<keyword evidence="3" id="KW-1185">Reference proteome</keyword>
<evidence type="ECO:0000313" key="3">
    <source>
        <dbReference type="Proteomes" id="UP000789390"/>
    </source>
</evidence>
<dbReference type="PANTHER" id="PTHR15192:SF8">
    <property type="entry name" value="FAD_NAD(P)-BINDING DOMAIN-CONTAINING PROTEIN"/>
    <property type="match status" value="1"/>
</dbReference>
<dbReference type="InterPro" id="IPR029731">
    <property type="entry name" value="OSGIN1/2"/>
</dbReference>
<dbReference type="Pfam" id="PF07992">
    <property type="entry name" value="Pyr_redox_2"/>
    <property type="match status" value="1"/>
</dbReference>
<dbReference type="OrthoDB" id="412005at2759"/>
<proteinExistence type="predicted"/>
<dbReference type="InterPro" id="IPR023753">
    <property type="entry name" value="FAD/NAD-binding_dom"/>
</dbReference>
<dbReference type="EMBL" id="CAKKLH010000325">
    <property type="protein sequence ID" value="CAH0112353.1"/>
    <property type="molecule type" value="Genomic_DNA"/>
</dbReference>
<dbReference type="PANTHER" id="PTHR15192">
    <property type="entry name" value="PROTEIN CBG05349"/>
    <property type="match status" value="1"/>
</dbReference>
<dbReference type="AlphaFoldDB" id="A0A8J2WC49"/>
<sequence length="522" mass="58086">MRTKSIRCPLTDSRRTRQAVVDTRSVAIETSVKTITKDVVVIGNGPSAITLSYLLSGHWPYYKGMDKLGHPPDFLHDRLESKPNCSLVLQDLKELSEGLEGRSANPVALLYDTLNHPDADTGQDLPSLLAWKNHPEHAIDHVVLGRGPPGGSWQAMEGDVLTISRGTWMELANLSFREWEESVCDRQLGSHRQKRASVKNVARYYHDYVDLKGLRSYFRDSAEVTSVRRVDEVKSASNENNDRGLWQVMGHIRTAEGLEDFQYLTPNLVLAIGGSDRPNRMNVAGENLPFVVKSLQAMEQLISSQRLNSRSDPVLIVGAGLSAADAIIAAHFHGIPIIHAFRRKATDPSLIFGQLPSNMYPEYHKVYQMMKDNGMTYSGYTPMEQSQVVRIQNDGKVCLQGPECSTRIKVSYVVVLIGSRPSLNFLENKGRDLTVDVTKPISCRNNPLDVDLFTLESTKQSGLYAMGPLVSDNFVRFAQGGALAITRDIHLKFCPLEKKEETSNPTTHNVPPESVTYLDCPA</sequence>
<organism evidence="2 3">
    <name type="scientific">Daphnia galeata</name>
    <dbReference type="NCBI Taxonomy" id="27404"/>
    <lineage>
        <taxon>Eukaryota</taxon>
        <taxon>Metazoa</taxon>
        <taxon>Ecdysozoa</taxon>
        <taxon>Arthropoda</taxon>
        <taxon>Crustacea</taxon>
        <taxon>Branchiopoda</taxon>
        <taxon>Diplostraca</taxon>
        <taxon>Cladocera</taxon>
        <taxon>Anomopoda</taxon>
        <taxon>Daphniidae</taxon>
        <taxon>Daphnia</taxon>
    </lineage>
</organism>
<dbReference type="Proteomes" id="UP000789390">
    <property type="component" value="Unassembled WGS sequence"/>
</dbReference>
<protein>
    <recommendedName>
        <fullName evidence="1">FAD/NAD(P)-binding domain-containing protein</fullName>
    </recommendedName>
</protein>
<accession>A0A8J2WC49</accession>
<feature type="domain" description="FAD/NAD(P)-binding" evidence="1">
    <location>
        <begin position="259"/>
        <end position="430"/>
    </location>
</feature>
<name>A0A8J2WC49_9CRUS</name>
<dbReference type="Gene3D" id="3.50.50.60">
    <property type="entry name" value="FAD/NAD(P)-binding domain"/>
    <property type="match status" value="1"/>
</dbReference>
<reference evidence="2" key="1">
    <citation type="submission" date="2021-11" db="EMBL/GenBank/DDBJ databases">
        <authorList>
            <person name="Schell T."/>
        </authorList>
    </citation>
    <scope>NUCLEOTIDE SEQUENCE</scope>
    <source>
        <strain evidence="2">M5</strain>
    </source>
</reference>